<dbReference type="GO" id="GO:0003700">
    <property type="term" value="F:DNA-binding transcription factor activity"/>
    <property type="evidence" value="ECO:0007669"/>
    <property type="project" value="TreeGrafter"/>
</dbReference>
<gene>
    <name evidence="5" type="ORF">HHL11_20660</name>
</gene>
<dbReference type="PROSITE" id="PS50932">
    <property type="entry name" value="HTH_LACI_2"/>
    <property type="match status" value="1"/>
</dbReference>
<organism evidence="5 6">
    <name type="scientific">Ramlibacter agri</name>
    <dbReference type="NCBI Taxonomy" id="2728837"/>
    <lineage>
        <taxon>Bacteria</taxon>
        <taxon>Pseudomonadati</taxon>
        <taxon>Pseudomonadota</taxon>
        <taxon>Betaproteobacteria</taxon>
        <taxon>Burkholderiales</taxon>
        <taxon>Comamonadaceae</taxon>
        <taxon>Ramlibacter</taxon>
    </lineage>
</organism>
<evidence type="ECO:0000313" key="5">
    <source>
        <dbReference type="EMBL" id="NML46172.1"/>
    </source>
</evidence>
<dbReference type="Pfam" id="PF00356">
    <property type="entry name" value="LacI"/>
    <property type="match status" value="1"/>
</dbReference>
<dbReference type="CDD" id="cd01392">
    <property type="entry name" value="HTH_LacI"/>
    <property type="match status" value="1"/>
</dbReference>
<keyword evidence="3" id="KW-0804">Transcription</keyword>
<keyword evidence="1" id="KW-0805">Transcription regulation</keyword>
<dbReference type="InterPro" id="IPR000843">
    <property type="entry name" value="HTH_LacI"/>
</dbReference>
<keyword evidence="2 5" id="KW-0238">DNA-binding</keyword>
<dbReference type="SMART" id="SM00354">
    <property type="entry name" value="HTH_LACI"/>
    <property type="match status" value="1"/>
</dbReference>
<dbReference type="SUPFAM" id="SSF53822">
    <property type="entry name" value="Periplasmic binding protein-like I"/>
    <property type="match status" value="1"/>
</dbReference>
<dbReference type="RefSeq" id="WP_169420453.1">
    <property type="nucleotide sequence ID" value="NZ_JABBFX010000002.1"/>
</dbReference>
<dbReference type="Pfam" id="PF13377">
    <property type="entry name" value="Peripla_BP_3"/>
    <property type="match status" value="1"/>
</dbReference>
<evidence type="ECO:0000256" key="2">
    <source>
        <dbReference type="ARBA" id="ARBA00023125"/>
    </source>
</evidence>
<sequence length="348" mass="37157">MAPASRPLSTRAPASTSVTLADVAKVAGVSKITASRALANPDIVSAETRKRVQDAVVQTGYVPNMLAGALRSQRTRLIACLVPTIGSGSVFMDAVQSLTEVLKAAGYQVILGQRGYDVSQEEQLVEALLARRPDGLVLMGTVRSDAARRRLQSTGIPLVEAWDISGEPVDTMVGFSHRKVGAATARYLHQKGRKRLGVITTGEPRGAQRGQGFLETARRLGLVDKGTELPTWRFAAPSRMRHGREGLANLLQQQPELDAVYCSTDLIALGVLTEARARGIEVPQQLAIVGFGDADFAVDTDPPLTTVRVDSVALGRRAAEMLMARIEGTAEPGQVVDLGFQVIERGTA</sequence>
<dbReference type="SUPFAM" id="SSF47413">
    <property type="entry name" value="lambda repressor-like DNA-binding domains"/>
    <property type="match status" value="1"/>
</dbReference>
<evidence type="ECO:0000313" key="6">
    <source>
        <dbReference type="Proteomes" id="UP000541185"/>
    </source>
</evidence>
<reference evidence="5 6" key="1">
    <citation type="submission" date="2020-04" db="EMBL/GenBank/DDBJ databases">
        <title>Ramlibacter sp. G-1-2-2 isolated from soil.</title>
        <authorList>
            <person name="Dahal R.H."/>
        </authorList>
    </citation>
    <scope>NUCLEOTIDE SEQUENCE [LARGE SCALE GENOMIC DNA]</scope>
    <source>
        <strain evidence="5 6">G-1-2-2</strain>
    </source>
</reference>
<evidence type="ECO:0000256" key="3">
    <source>
        <dbReference type="ARBA" id="ARBA00023163"/>
    </source>
</evidence>
<dbReference type="Gene3D" id="3.40.50.2300">
    <property type="match status" value="2"/>
</dbReference>
<dbReference type="Proteomes" id="UP000541185">
    <property type="component" value="Unassembled WGS sequence"/>
</dbReference>
<feature type="domain" description="HTH lacI-type" evidence="4">
    <location>
        <begin position="18"/>
        <end position="72"/>
    </location>
</feature>
<dbReference type="InterPro" id="IPR046335">
    <property type="entry name" value="LacI/GalR-like_sensor"/>
</dbReference>
<evidence type="ECO:0000256" key="1">
    <source>
        <dbReference type="ARBA" id="ARBA00023015"/>
    </source>
</evidence>
<keyword evidence="6" id="KW-1185">Reference proteome</keyword>
<evidence type="ECO:0000259" key="4">
    <source>
        <dbReference type="PROSITE" id="PS50932"/>
    </source>
</evidence>
<dbReference type="AlphaFoldDB" id="A0A848H894"/>
<dbReference type="PANTHER" id="PTHR30146:SF33">
    <property type="entry name" value="TRANSCRIPTIONAL REGULATOR"/>
    <property type="match status" value="1"/>
</dbReference>
<proteinExistence type="predicted"/>
<name>A0A848H894_9BURK</name>
<dbReference type="InterPro" id="IPR028082">
    <property type="entry name" value="Peripla_BP_I"/>
</dbReference>
<dbReference type="CDD" id="cd01575">
    <property type="entry name" value="PBP1_GntR"/>
    <property type="match status" value="1"/>
</dbReference>
<comment type="caution">
    <text evidence="5">The sequence shown here is derived from an EMBL/GenBank/DDBJ whole genome shotgun (WGS) entry which is preliminary data.</text>
</comment>
<accession>A0A848H894</accession>
<dbReference type="Gene3D" id="1.10.260.40">
    <property type="entry name" value="lambda repressor-like DNA-binding domains"/>
    <property type="match status" value="1"/>
</dbReference>
<protein>
    <submittedName>
        <fullName evidence="5">LacI family DNA-binding transcriptional regulator</fullName>
    </submittedName>
</protein>
<dbReference type="PROSITE" id="PS00356">
    <property type="entry name" value="HTH_LACI_1"/>
    <property type="match status" value="1"/>
</dbReference>
<dbReference type="PANTHER" id="PTHR30146">
    <property type="entry name" value="LACI-RELATED TRANSCRIPTIONAL REPRESSOR"/>
    <property type="match status" value="1"/>
</dbReference>
<dbReference type="InterPro" id="IPR010982">
    <property type="entry name" value="Lambda_DNA-bd_dom_sf"/>
</dbReference>
<dbReference type="GO" id="GO:0000976">
    <property type="term" value="F:transcription cis-regulatory region binding"/>
    <property type="evidence" value="ECO:0007669"/>
    <property type="project" value="TreeGrafter"/>
</dbReference>
<dbReference type="EMBL" id="JABBFX010000002">
    <property type="protein sequence ID" value="NML46172.1"/>
    <property type="molecule type" value="Genomic_DNA"/>
</dbReference>